<dbReference type="EMBL" id="CP006835">
    <property type="protein sequence ID" value="AGZ54498.1"/>
    <property type="molecule type" value="Genomic_DNA"/>
</dbReference>
<evidence type="ECO:0000256" key="1">
    <source>
        <dbReference type="SAM" id="MobiDB-lite"/>
    </source>
</evidence>
<evidence type="ECO:0000313" key="3">
    <source>
        <dbReference type="Proteomes" id="UP000017786"/>
    </source>
</evidence>
<feature type="region of interest" description="Disordered" evidence="1">
    <location>
        <begin position="1"/>
        <end position="29"/>
    </location>
</feature>
<dbReference type="AlphaFoldDB" id="U5WZ16"/>
<sequence length="98" mass="10738">MHQLGLVIRGGAATTSMAPPRRLDSRSSTRSMMTESAGQWAMSSRWQYSALVRGHRTELRSPASGTGVGVGGDQQLNGLEVSGVMRRRRLRLSVQVWL</sequence>
<dbReference type="HOGENOM" id="CLU_2330724_0_0_11"/>
<name>U5WZ16_MYCKA</name>
<accession>U5WZ16</accession>
<evidence type="ECO:0000313" key="2">
    <source>
        <dbReference type="EMBL" id="AGZ54498.1"/>
    </source>
</evidence>
<proteinExistence type="predicted"/>
<protein>
    <submittedName>
        <fullName evidence="2">Uncharacterized protein</fullName>
    </submittedName>
</protein>
<organism evidence="2 3">
    <name type="scientific">Mycobacterium kansasii ATCC 12478</name>
    <dbReference type="NCBI Taxonomy" id="557599"/>
    <lineage>
        <taxon>Bacteria</taxon>
        <taxon>Bacillati</taxon>
        <taxon>Actinomycetota</taxon>
        <taxon>Actinomycetes</taxon>
        <taxon>Mycobacteriales</taxon>
        <taxon>Mycobacteriaceae</taxon>
        <taxon>Mycobacterium</taxon>
    </lineage>
</organism>
<reference evidence="2 3" key="1">
    <citation type="submission" date="2013-10" db="EMBL/GenBank/DDBJ databases">
        <title>Genome sequence of Mycobacterium kansasii.</title>
        <authorList>
            <consortium name="McGill University Mycobacterium genome consortium"/>
            <person name="Veyrier F.J."/>
            <person name="Behr M.A."/>
        </authorList>
    </citation>
    <scope>NUCLEOTIDE SEQUENCE [LARGE SCALE GENOMIC DNA]</scope>
    <source>
        <strain evidence="2 3">ATCC 12478</strain>
    </source>
</reference>
<dbReference type="KEGG" id="mkn:MKAN_26550"/>
<gene>
    <name evidence="2" type="ORF">MKAN_26550</name>
</gene>
<dbReference type="Proteomes" id="UP000017786">
    <property type="component" value="Chromosome"/>
</dbReference>